<reference evidence="2" key="2">
    <citation type="submission" date="2020-04" db="EMBL/GenBank/DDBJ databases">
        <authorList>
            <person name="Santos R.A.C."/>
            <person name="Steenwyk J.L."/>
            <person name="Rivero-Menendez O."/>
            <person name="Mead M.E."/>
            <person name="Silva L.P."/>
            <person name="Bastos R.W."/>
            <person name="Alastruey-Izquierdo A."/>
            <person name="Goldman G.H."/>
            <person name="Rokas A."/>
        </authorList>
    </citation>
    <scope>NUCLEOTIDE SEQUENCE</scope>
    <source>
        <strain evidence="2">CNM-CM6805</strain>
    </source>
</reference>
<dbReference type="CDD" id="cd12148">
    <property type="entry name" value="fungal_TF_MHR"/>
    <property type="match status" value="1"/>
</dbReference>
<gene>
    <name evidence="2" type="ORF">CNMCM6805_006281</name>
</gene>
<evidence type="ECO:0000256" key="1">
    <source>
        <dbReference type="SAM" id="SignalP"/>
    </source>
</evidence>
<dbReference type="AlphaFoldDB" id="A0A8H4H8Q3"/>
<accession>A0A8H4H8Q3</accession>
<reference evidence="2" key="1">
    <citation type="journal article" date="2020" name="bioRxiv">
        <title>Genomic and phenotypic heterogeneity of clinical isolates of the human pathogens Aspergillus fumigatus, Aspergillus lentulus and Aspergillus fumigatiaffinis.</title>
        <authorList>
            <person name="dos Santos R.A.C."/>
            <person name="Steenwyk J.L."/>
            <person name="Rivero-Menendez O."/>
            <person name="Mead M.E."/>
            <person name="Silva L.P."/>
            <person name="Bastos R.W."/>
            <person name="Alastruey-Izquierdo A."/>
            <person name="Goldman G.H."/>
            <person name="Rokas A."/>
        </authorList>
    </citation>
    <scope>NUCLEOTIDE SEQUENCE</scope>
    <source>
        <strain evidence="2">CNM-CM6805</strain>
    </source>
</reference>
<organism evidence="2 3">
    <name type="scientific">Aspergillus fumigatiaffinis</name>
    <dbReference type="NCBI Taxonomy" id="340414"/>
    <lineage>
        <taxon>Eukaryota</taxon>
        <taxon>Fungi</taxon>
        <taxon>Dikarya</taxon>
        <taxon>Ascomycota</taxon>
        <taxon>Pezizomycotina</taxon>
        <taxon>Eurotiomycetes</taxon>
        <taxon>Eurotiomycetidae</taxon>
        <taxon>Eurotiales</taxon>
        <taxon>Aspergillaceae</taxon>
        <taxon>Aspergillus</taxon>
        <taxon>Aspergillus subgen. Fumigati</taxon>
    </lineage>
</organism>
<feature type="signal peptide" evidence="1">
    <location>
        <begin position="1"/>
        <end position="23"/>
    </location>
</feature>
<dbReference type="EMBL" id="JAAAPX010000037">
    <property type="protein sequence ID" value="KAF4238609.1"/>
    <property type="molecule type" value="Genomic_DNA"/>
</dbReference>
<comment type="caution">
    <text evidence="2">The sequence shown here is derived from an EMBL/GenBank/DDBJ whole genome shotgun (WGS) entry which is preliminary data.</text>
</comment>
<evidence type="ECO:0008006" key="4">
    <source>
        <dbReference type="Google" id="ProtNLM"/>
    </source>
</evidence>
<protein>
    <recommendedName>
        <fullName evidence="4">C6 transcription factor</fullName>
    </recommendedName>
</protein>
<proteinExistence type="predicted"/>
<sequence>MKALPISLIVQTVILIFQKSLQAFVLRGSEYESGNIPEPKTIEEFNCREFSPEGTKFSSFAYLIGAVQCVASAISVTPKTAVKEDSTRVIQAADCSLDGWRLLLPTDCKQVMTHTEEIDELMFQAHLLIHVCAREPPLNTPTPDLVNVHTVRVLRSAEAQIRLLALPVQEFCHSPFTTCMVSEGTLALLSACKFLFKGKDLAIARYQIRMTIGCLKALGEVWPTTARNVRELQTIGQYVLGVGSRVESNSDASNSTEGLHAFEGEGSLSSSTDVLSSDTDTLPSIRSIQDLCGWYGLGDLADLPWGMGDGL</sequence>
<evidence type="ECO:0000313" key="3">
    <source>
        <dbReference type="Proteomes" id="UP000653565"/>
    </source>
</evidence>
<feature type="chain" id="PRO_5044155214" description="C6 transcription factor" evidence="1">
    <location>
        <begin position="24"/>
        <end position="311"/>
    </location>
</feature>
<evidence type="ECO:0000313" key="2">
    <source>
        <dbReference type="EMBL" id="KAF4238609.1"/>
    </source>
</evidence>
<dbReference type="OrthoDB" id="2399539at2759"/>
<dbReference type="PANTHER" id="PTHR47431:SF4">
    <property type="entry name" value="ZN(II)2CYS6 TRANSCRIPTION FACTOR (EUROFUNG)"/>
    <property type="match status" value="1"/>
</dbReference>
<name>A0A8H4H8Q3_9EURO</name>
<dbReference type="PANTHER" id="PTHR47431">
    <property type="entry name" value="ZN(II)2CYS6 TRANSCRIPTION FACTOR (EUROFUNG)-RELATED"/>
    <property type="match status" value="1"/>
</dbReference>
<keyword evidence="1" id="KW-0732">Signal</keyword>
<keyword evidence="3" id="KW-1185">Reference proteome</keyword>
<dbReference type="Proteomes" id="UP000653565">
    <property type="component" value="Unassembled WGS sequence"/>
</dbReference>